<sequence>MNGTDSIVICGLKKSYRKDLPPAVDLQGEVHIHKGELFGIIGPDGAGKTTLFRMLATLVLPDGGSASLEGLDIVRDYRKIRTLLGYMPGRFSLYPDLSVRENLEFFASVFGKEVEANYGLISNIYDRLKPFERRKSGKLSGGMKQKLALCCSLIHSPSVLFLDEPTTGVDPSSRRELWENLADLKASGMTIVVSTAYMDEADRCDRVAMMKSGRFLTVDSPADIISKFDRRLFAARSEEMFRLLQDLKSIADVERCYTFGDTHHFILKRDSHAGAEDLAEQLRSACGHRSVEVNEVPASLEDCYMNLEEAGSADMDFAGNTSREDK</sequence>
<dbReference type="InterPro" id="IPR027417">
    <property type="entry name" value="P-loop_NTPase"/>
</dbReference>
<dbReference type="InterPro" id="IPR017871">
    <property type="entry name" value="ABC_transporter-like_CS"/>
</dbReference>
<dbReference type="PANTHER" id="PTHR43038">
    <property type="entry name" value="ATP-BINDING CASSETTE, SUB-FAMILY H, MEMBER 1"/>
    <property type="match status" value="1"/>
</dbReference>
<dbReference type="Pfam" id="PF00005">
    <property type="entry name" value="ABC_tran"/>
    <property type="match status" value="1"/>
</dbReference>
<dbReference type="PANTHER" id="PTHR43038:SF3">
    <property type="entry name" value="ABC TRANSPORTER G FAMILY MEMBER 20 ISOFORM X1"/>
    <property type="match status" value="1"/>
</dbReference>
<name>A0A9D9J3H8_9BACT</name>
<dbReference type="GO" id="GO:0005524">
    <property type="term" value="F:ATP binding"/>
    <property type="evidence" value="ECO:0007669"/>
    <property type="project" value="UniProtKB-KW"/>
</dbReference>
<dbReference type="SMART" id="SM00382">
    <property type="entry name" value="AAA"/>
    <property type="match status" value="1"/>
</dbReference>
<protein>
    <submittedName>
        <fullName evidence="4">ABC transporter ATP-binding protein</fullName>
    </submittedName>
</protein>
<dbReference type="GO" id="GO:0016887">
    <property type="term" value="F:ATP hydrolysis activity"/>
    <property type="evidence" value="ECO:0007669"/>
    <property type="project" value="InterPro"/>
</dbReference>
<dbReference type="InterPro" id="IPR003593">
    <property type="entry name" value="AAA+_ATPase"/>
</dbReference>
<proteinExistence type="predicted"/>
<keyword evidence="2 4" id="KW-0067">ATP-binding</keyword>
<evidence type="ECO:0000313" key="4">
    <source>
        <dbReference type="EMBL" id="MBO8485407.1"/>
    </source>
</evidence>
<comment type="caution">
    <text evidence="4">The sequence shown here is derived from an EMBL/GenBank/DDBJ whole genome shotgun (WGS) entry which is preliminary data.</text>
</comment>
<dbReference type="PROSITE" id="PS50893">
    <property type="entry name" value="ABC_TRANSPORTER_2"/>
    <property type="match status" value="1"/>
</dbReference>
<accession>A0A9D9J3H8</accession>
<feature type="domain" description="ABC transporter" evidence="3">
    <location>
        <begin position="7"/>
        <end position="237"/>
    </location>
</feature>
<dbReference type="PROSITE" id="PS00211">
    <property type="entry name" value="ABC_TRANSPORTER_1"/>
    <property type="match status" value="1"/>
</dbReference>
<dbReference type="AlphaFoldDB" id="A0A9D9J3H8"/>
<evidence type="ECO:0000313" key="5">
    <source>
        <dbReference type="Proteomes" id="UP000823750"/>
    </source>
</evidence>
<dbReference type="CDD" id="cd03230">
    <property type="entry name" value="ABC_DR_subfamily_A"/>
    <property type="match status" value="1"/>
</dbReference>
<evidence type="ECO:0000256" key="1">
    <source>
        <dbReference type="ARBA" id="ARBA00022741"/>
    </source>
</evidence>
<organism evidence="4 5">
    <name type="scientific">Candidatus Cryptobacteroides excrementavium</name>
    <dbReference type="NCBI Taxonomy" id="2840759"/>
    <lineage>
        <taxon>Bacteria</taxon>
        <taxon>Pseudomonadati</taxon>
        <taxon>Bacteroidota</taxon>
        <taxon>Bacteroidia</taxon>
        <taxon>Bacteroidales</taxon>
        <taxon>Candidatus Cryptobacteroides</taxon>
    </lineage>
</organism>
<gene>
    <name evidence="4" type="ORF">IAB78_03165</name>
</gene>
<evidence type="ECO:0000259" key="3">
    <source>
        <dbReference type="PROSITE" id="PS50893"/>
    </source>
</evidence>
<keyword evidence="1" id="KW-0547">Nucleotide-binding</keyword>
<dbReference type="SUPFAM" id="SSF52540">
    <property type="entry name" value="P-loop containing nucleoside triphosphate hydrolases"/>
    <property type="match status" value="1"/>
</dbReference>
<dbReference type="Gene3D" id="3.40.50.300">
    <property type="entry name" value="P-loop containing nucleotide triphosphate hydrolases"/>
    <property type="match status" value="1"/>
</dbReference>
<reference evidence="4" key="1">
    <citation type="submission" date="2020-10" db="EMBL/GenBank/DDBJ databases">
        <authorList>
            <person name="Gilroy R."/>
        </authorList>
    </citation>
    <scope>NUCLEOTIDE SEQUENCE</scope>
    <source>
        <strain evidence="4">B2-16538</strain>
    </source>
</reference>
<reference evidence="4" key="2">
    <citation type="journal article" date="2021" name="PeerJ">
        <title>Extensive microbial diversity within the chicken gut microbiome revealed by metagenomics and culture.</title>
        <authorList>
            <person name="Gilroy R."/>
            <person name="Ravi A."/>
            <person name="Getino M."/>
            <person name="Pursley I."/>
            <person name="Horton D.L."/>
            <person name="Alikhan N.F."/>
            <person name="Baker D."/>
            <person name="Gharbi K."/>
            <person name="Hall N."/>
            <person name="Watson M."/>
            <person name="Adriaenssens E.M."/>
            <person name="Foster-Nyarko E."/>
            <person name="Jarju S."/>
            <person name="Secka A."/>
            <person name="Antonio M."/>
            <person name="Oren A."/>
            <person name="Chaudhuri R.R."/>
            <person name="La Ragione R."/>
            <person name="Hildebrand F."/>
            <person name="Pallen M.J."/>
        </authorList>
    </citation>
    <scope>NUCLEOTIDE SEQUENCE</scope>
    <source>
        <strain evidence="4">B2-16538</strain>
    </source>
</reference>
<evidence type="ECO:0000256" key="2">
    <source>
        <dbReference type="ARBA" id="ARBA00022840"/>
    </source>
</evidence>
<dbReference type="InterPro" id="IPR003439">
    <property type="entry name" value="ABC_transporter-like_ATP-bd"/>
</dbReference>
<dbReference type="Proteomes" id="UP000823750">
    <property type="component" value="Unassembled WGS sequence"/>
</dbReference>
<dbReference type="EMBL" id="JADILX010000054">
    <property type="protein sequence ID" value="MBO8485407.1"/>
    <property type="molecule type" value="Genomic_DNA"/>
</dbReference>